<proteinExistence type="predicted"/>
<accession>A0A1G6RKT2</accession>
<reference evidence="2" key="1">
    <citation type="submission" date="2016-09" db="EMBL/GenBank/DDBJ databases">
        <authorList>
            <person name="Varghese N."/>
            <person name="Submissions S."/>
        </authorList>
    </citation>
    <scope>NUCLEOTIDE SEQUENCE [LARGE SCALE GENOMIC DNA]</scope>
    <source>
        <strain evidence="2">TNe-862</strain>
    </source>
</reference>
<evidence type="ECO:0000313" key="2">
    <source>
        <dbReference type="Proteomes" id="UP000198908"/>
    </source>
</evidence>
<evidence type="ECO:0000313" key="1">
    <source>
        <dbReference type="EMBL" id="SDD04605.1"/>
    </source>
</evidence>
<organism evidence="1 2">
    <name type="scientific">Paraburkholderia lycopersici</name>
    <dbReference type="NCBI Taxonomy" id="416944"/>
    <lineage>
        <taxon>Bacteria</taxon>
        <taxon>Pseudomonadati</taxon>
        <taxon>Pseudomonadota</taxon>
        <taxon>Betaproteobacteria</taxon>
        <taxon>Burkholderiales</taxon>
        <taxon>Burkholderiaceae</taxon>
        <taxon>Paraburkholderia</taxon>
    </lineage>
</organism>
<dbReference type="EMBL" id="FMYQ01000013">
    <property type="protein sequence ID" value="SDD04605.1"/>
    <property type="molecule type" value="Genomic_DNA"/>
</dbReference>
<dbReference type="AlphaFoldDB" id="A0A1G6RKT2"/>
<name>A0A1G6RKT2_9BURK</name>
<gene>
    <name evidence="1" type="ORF">SAMN05421548_113146</name>
</gene>
<dbReference type="Proteomes" id="UP000198908">
    <property type="component" value="Unassembled WGS sequence"/>
</dbReference>
<dbReference type="STRING" id="416944.SAMN05421548_113146"/>
<protein>
    <submittedName>
        <fullName evidence="1">Uncharacterized protein</fullName>
    </submittedName>
</protein>
<keyword evidence="2" id="KW-1185">Reference proteome</keyword>
<sequence length="110" mass="12043">MPDAVTRTASGSVASSAFHLLLFNFNLTTHVVEAYNAHYWKPNSWNEDRAGAGLPIFRDDPRDPDDGNALATACMRIKPYGVAFDVWQSRARVLGLHIETNTGRAGGAVR</sequence>